<keyword evidence="2 5" id="KW-0238">DNA-binding</keyword>
<keyword evidence="6" id="KW-1185">Reference proteome</keyword>
<feature type="domain" description="HTH lacI-type" evidence="4">
    <location>
        <begin position="1"/>
        <end position="42"/>
    </location>
</feature>
<dbReference type="Pfam" id="PF13377">
    <property type="entry name" value="Peripla_BP_3"/>
    <property type="match status" value="1"/>
</dbReference>
<keyword evidence="1" id="KW-0805">Transcription regulation</keyword>
<sequence length="324" mass="33821">MAKVAAEAGVSPATVSRVMSGSAQVSTTTRRQVYAAASRLGYLRLGERPGDIRHPPIISAVICEPTTRMFNDPFFVRFINGAETYLSGRGVPLPLISAAGPVFASTEKHLLGGGSDGALLVSVHGRHPLALTLAGTRLPIRAAGRPVEDVHMPFVDVDNRGGARAAVELLLKTRKRIALIAGPADLPAARDRLSGYLDALAAAGRPPLVASGDFTPLGGKNAMRLLLDQAPHLDAVFAASDPMAMGAMMALRQAGRQIPTDVAMIGFDDVTAAAFTDPPLTTVRQPVERLGALAAELLFEQVVSGGGPAGDQILDTELVIRSST</sequence>
<dbReference type="PANTHER" id="PTHR30146:SF109">
    <property type="entry name" value="HTH-TYPE TRANSCRIPTIONAL REGULATOR GALS"/>
    <property type="match status" value="1"/>
</dbReference>
<dbReference type="InterPro" id="IPR046335">
    <property type="entry name" value="LacI/GalR-like_sensor"/>
</dbReference>
<evidence type="ECO:0000313" key="6">
    <source>
        <dbReference type="Proteomes" id="UP001197247"/>
    </source>
</evidence>
<gene>
    <name evidence="5" type="ORF">KIH74_31440</name>
</gene>
<accession>A0ABS5TRT4</accession>
<organism evidence="5 6">
    <name type="scientific">Kineosporia corallincola</name>
    <dbReference type="NCBI Taxonomy" id="2835133"/>
    <lineage>
        <taxon>Bacteria</taxon>
        <taxon>Bacillati</taxon>
        <taxon>Actinomycetota</taxon>
        <taxon>Actinomycetes</taxon>
        <taxon>Kineosporiales</taxon>
        <taxon>Kineosporiaceae</taxon>
        <taxon>Kineosporia</taxon>
    </lineage>
</organism>
<dbReference type="Pfam" id="PF00356">
    <property type="entry name" value="LacI"/>
    <property type="match status" value="1"/>
</dbReference>
<dbReference type="EMBL" id="JAHBAY010000017">
    <property type="protein sequence ID" value="MBT0773503.1"/>
    <property type="molecule type" value="Genomic_DNA"/>
</dbReference>
<dbReference type="CDD" id="cd01392">
    <property type="entry name" value="HTH_LacI"/>
    <property type="match status" value="1"/>
</dbReference>
<comment type="caution">
    <text evidence="5">The sequence shown here is derived from an EMBL/GenBank/DDBJ whole genome shotgun (WGS) entry which is preliminary data.</text>
</comment>
<dbReference type="Gene3D" id="3.40.50.2300">
    <property type="match status" value="2"/>
</dbReference>
<dbReference type="InterPro" id="IPR028082">
    <property type="entry name" value="Peripla_BP_I"/>
</dbReference>
<protein>
    <submittedName>
        <fullName evidence="5">LacI family DNA-binding transcriptional regulator</fullName>
    </submittedName>
</protein>
<evidence type="ECO:0000256" key="2">
    <source>
        <dbReference type="ARBA" id="ARBA00023125"/>
    </source>
</evidence>
<proteinExistence type="predicted"/>
<name>A0ABS5TRT4_9ACTN</name>
<dbReference type="InterPro" id="IPR000843">
    <property type="entry name" value="HTH_LacI"/>
</dbReference>
<dbReference type="Proteomes" id="UP001197247">
    <property type="component" value="Unassembled WGS sequence"/>
</dbReference>
<dbReference type="CDD" id="cd06267">
    <property type="entry name" value="PBP1_LacI_sugar_binding-like"/>
    <property type="match status" value="1"/>
</dbReference>
<dbReference type="SUPFAM" id="SSF47413">
    <property type="entry name" value="lambda repressor-like DNA-binding domains"/>
    <property type="match status" value="1"/>
</dbReference>
<dbReference type="Gene3D" id="1.10.260.40">
    <property type="entry name" value="lambda repressor-like DNA-binding domains"/>
    <property type="match status" value="1"/>
</dbReference>
<evidence type="ECO:0000313" key="5">
    <source>
        <dbReference type="EMBL" id="MBT0773503.1"/>
    </source>
</evidence>
<dbReference type="RefSeq" id="WP_214160044.1">
    <property type="nucleotide sequence ID" value="NZ_JAHBAY010000017.1"/>
</dbReference>
<dbReference type="PANTHER" id="PTHR30146">
    <property type="entry name" value="LACI-RELATED TRANSCRIPTIONAL REPRESSOR"/>
    <property type="match status" value="1"/>
</dbReference>
<evidence type="ECO:0000256" key="1">
    <source>
        <dbReference type="ARBA" id="ARBA00023015"/>
    </source>
</evidence>
<dbReference type="SMART" id="SM00354">
    <property type="entry name" value="HTH_LACI"/>
    <property type="match status" value="1"/>
</dbReference>
<evidence type="ECO:0000256" key="3">
    <source>
        <dbReference type="ARBA" id="ARBA00023163"/>
    </source>
</evidence>
<dbReference type="SUPFAM" id="SSF53822">
    <property type="entry name" value="Periplasmic binding protein-like I"/>
    <property type="match status" value="1"/>
</dbReference>
<dbReference type="InterPro" id="IPR010982">
    <property type="entry name" value="Lambda_DNA-bd_dom_sf"/>
</dbReference>
<keyword evidence="3" id="KW-0804">Transcription</keyword>
<dbReference type="GO" id="GO:0003677">
    <property type="term" value="F:DNA binding"/>
    <property type="evidence" value="ECO:0007669"/>
    <property type="project" value="UniProtKB-KW"/>
</dbReference>
<reference evidence="5 6" key="1">
    <citation type="submission" date="2021-05" db="EMBL/GenBank/DDBJ databases">
        <title>Kineosporia and Streptomyces sp. nov. two new marine actinobacteria isolated from Coral.</title>
        <authorList>
            <person name="Buangrab K."/>
            <person name="Sutthacheep M."/>
            <person name="Yeemin T."/>
            <person name="Harunari E."/>
            <person name="Igarashi Y."/>
            <person name="Kanchanasin P."/>
            <person name="Tanasupawat S."/>
            <person name="Phongsopitanun W."/>
        </authorList>
    </citation>
    <scope>NUCLEOTIDE SEQUENCE [LARGE SCALE GENOMIC DNA]</scope>
    <source>
        <strain evidence="5 6">J2-2</strain>
    </source>
</reference>
<dbReference type="PROSITE" id="PS50932">
    <property type="entry name" value="HTH_LACI_2"/>
    <property type="match status" value="1"/>
</dbReference>
<evidence type="ECO:0000259" key="4">
    <source>
        <dbReference type="PROSITE" id="PS50932"/>
    </source>
</evidence>